<dbReference type="HOGENOM" id="CLU_2044541_0_0_2"/>
<dbReference type="Proteomes" id="UP000006681">
    <property type="component" value="Chromosome"/>
</dbReference>
<reference evidence="1 2" key="1">
    <citation type="journal article" date="2010" name="Stand. Genomic Sci.">
        <title>Complete genome sequence of Vulcanisaeta distributa type strain (IC-017).</title>
        <authorList>
            <person name="Mavromatis K."/>
            <person name="Sikorski J."/>
            <person name="Pabst E."/>
            <person name="Teshima H."/>
            <person name="Lapidus A."/>
            <person name="Lucas S."/>
            <person name="Nolan M."/>
            <person name="Glavina Del Rio T."/>
            <person name="Cheng J.F."/>
            <person name="Bruce D."/>
            <person name="Goodwin L."/>
            <person name="Pitluck S."/>
            <person name="Liolios K."/>
            <person name="Ivanova N."/>
            <person name="Mikhailova N."/>
            <person name="Pati A."/>
            <person name="Chen A."/>
            <person name="Palaniappan K."/>
            <person name="Land M."/>
            <person name="Hauser L."/>
            <person name="Chang Y.J."/>
            <person name="Jeffries C.D."/>
            <person name="Rohde M."/>
            <person name="Spring S."/>
            <person name="Goker M."/>
            <person name="Wirth R."/>
            <person name="Woyke T."/>
            <person name="Bristow J."/>
            <person name="Eisen J.A."/>
            <person name="Markowitz V."/>
            <person name="Hugenholtz P."/>
            <person name="Klenk H.P."/>
            <person name="Kyrpides N.C."/>
        </authorList>
    </citation>
    <scope>NUCLEOTIDE SEQUENCE [LARGE SCALE GENOMIC DNA]</scope>
    <source>
        <strain evidence="2">DSM 14429 / JCM 11212 / NBRC 100878 / IC-017</strain>
    </source>
</reference>
<dbReference type="eggNOG" id="arCOG06030">
    <property type="taxonomic scope" value="Archaea"/>
</dbReference>
<gene>
    <name evidence="1" type="ordered locus">Vdis_2410</name>
</gene>
<dbReference type="EMBL" id="CP002100">
    <property type="protein sequence ID" value="ADN51777.1"/>
    <property type="molecule type" value="Genomic_DNA"/>
</dbReference>
<dbReference type="GeneID" id="9753367"/>
<protein>
    <submittedName>
        <fullName evidence="1">Uncharacterized protein</fullName>
    </submittedName>
</protein>
<evidence type="ECO:0000313" key="2">
    <source>
        <dbReference type="Proteomes" id="UP000006681"/>
    </source>
</evidence>
<dbReference type="Pfam" id="PF11494">
    <property type="entry name" value="Ta0938"/>
    <property type="match status" value="1"/>
</dbReference>
<dbReference type="OrthoDB" id="33200at2157"/>
<dbReference type="InterPro" id="IPR021585">
    <property type="entry name" value="Ta0938"/>
</dbReference>
<evidence type="ECO:0000313" key="1">
    <source>
        <dbReference type="EMBL" id="ADN51777.1"/>
    </source>
</evidence>
<name>E1QR87_VULDI</name>
<dbReference type="KEGG" id="vdi:Vdis_2410"/>
<sequence length="120" mass="13319">MKVIINGREVGDEYTGCALCGDNRRTGTYLSIDGTLRCKVCGKPWSGAYQEVAGARLYFCCGDHYKEFRRIIQRAIAVGNIGRVKTVLISISGGERSVRVEDYDGKVVTINESMFNLTEQ</sequence>
<dbReference type="AlphaFoldDB" id="E1QR87"/>
<dbReference type="RefSeq" id="WP_013337502.1">
    <property type="nucleotide sequence ID" value="NC_014537.1"/>
</dbReference>
<reference evidence="2" key="2">
    <citation type="journal article" date="2010" name="Stand. Genomic Sci.">
        <title>Complete genome sequence of Vulcanisaeta distributa type strain (IC-017T).</title>
        <authorList>
            <person name="Mavromatis K."/>
            <person name="Sikorski J."/>
            <person name="Pabst E."/>
            <person name="Teshima H."/>
            <person name="Lapidus A."/>
            <person name="Lucas S."/>
            <person name="Nolan M."/>
            <person name="Glavina Del Rio T."/>
            <person name="Cheng J."/>
            <person name="Bruce D."/>
            <person name="Goodwin L."/>
            <person name="Pitluck S."/>
            <person name="Liolios K."/>
            <person name="Ivanova N."/>
            <person name="Mikhailova N."/>
            <person name="Pati A."/>
            <person name="Chen A."/>
            <person name="Palaniappan K."/>
            <person name="Land M."/>
            <person name="Hauser L."/>
            <person name="Chang Y."/>
            <person name="Jeffries C."/>
            <person name="Rohde M."/>
            <person name="Spring S."/>
            <person name="Goker M."/>
            <person name="Wirth R."/>
            <person name="Woyke T."/>
            <person name="Bristow J."/>
            <person name="Eisen J."/>
            <person name="Markowitz V."/>
            <person name="Hugenholtz P."/>
            <person name="Klenk H."/>
            <person name="Kyrpides N."/>
        </authorList>
    </citation>
    <scope>NUCLEOTIDE SEQUENCE [LARGE SCALE GENOMIC DNA]</scope>
    <source>
        <strain evidence="2">DSM 14429 / JCM 11212 / NBRC 100878 / IC-017</strain>
    </source>
</reference>
<keyword evidence="2" id="KW-1185">Reference proteome</keyword>
<accession>E1QR87</accession>
<dbReference type="STRING" id="572478.Vdis_2410"/>
<proteinExistence type="predicted"/>
<organism evidence="1 2">
    <name type="scientific">Vulcanisaeta distributa (strain DSM 14429 / JCM 11212 / NBRC 100878 / IC-017)</name>
    <dbReference type="NCBI Taxonomy" id="572478"/>
    <lineage>
        <taxon>Archaea</taxon>
        <taxon>Thermoproteota</taxon>
        <taxon>Thermoprotei</taxon>
        <taxon>Thermoproteales</taxon>
        <taxon>Thermoproteaceae</taxon>
        <taxon>Vulcanisaeta</taxon>
    </lineage>
</organism>